<evidence type="ECO:0000256" key="13">
    <source>
        <dbReference type="ARBA" id="ARBA00022884"/>
    </source>
</evidence>
<dbReference type="EC" id="3.1.13.4" evidence="7"/>
<comment type="function">
    <text evidence="17">Ubiquitous transcription factor required for a diverse set of processes. It is a component of the CCR4 complex involved in the control of gene expression.</text>
</comment>
<dbReference type="Gene3D" id="3.30.420.10">
    <property type="entry name" value="Ribonuclease H-like superfamily/Ribonuclease H"/>
    <property type="match status" value="2"/>
</dbReference>
<dbReference type="GO" id="GO:0003723">
    <property type="term" value="F:RNA binding"/>
    <property type="evidence" value="ECO:0007669"/>
    <property type="project" value="UniProtKB-KW"/>
</dbReference>
<dbReference type="Proteomes" id="UP000583929">
    <property type="component" value="Unassembled WGS sequence"/>
</dbReference>
<comment type="subunit">
    <text evidence="6">Component of the CCR4-NOT complex, at least composed of CRR4 and CAF1 proteins.</text>
</comment>
<keyword evidence="13" id="KW-0694">RNA-binding</keyword>
<dbReference type="GO" id="GO:0030014">
    <property type="term" value="C:CCR4-NOT complex"/>
    <property type="evidence" value="ECO:0007669"/>
    <property type="project" value="InterPro"/>
</dbReference>
<evidence type="ECO:0000256" key="7">
    <source>
        <dbReference type="ARBA" id="ARBA00012161"/>
    </source>
</evidence>
<keyword evidence="15" id="KW-0804">Transcription</keyword>
<keyword evidence="10" id="KW-0479">Metal-binding</keyword>
<evidence type="ECO:0000256" key="3">
    <source>
        <dbReference type="ARBA" id="ARBA00004123"/>
    </source>
</evidence>
<comment type="caution">
    <text evidence="18">The sequence shown here is derived from an EMBL/GenBank/DDBJ whole genome shotgun (WGS) entry which is preliminary data.</text>
</comment>
<dbReference type="EMBL" id="JAATIQ010000199">
    <property type="protein sequence ID" value="KAF4371060.1"/>
    <property type="molecule type" value="Genomic_DNA"/>
</dbReference>
<evidence type="ECO:0000256" key="12">
    <source>
        <dbReference type="ARBA" id="ARBA00022839"/>
    </source>
</evidence>
<dbReference type="GO" id="GO:0004535">
    <property type="term" value="F:poly(A)-specific ribonuclease activity"/>
    <property type="evidence" value="ECO:0007669"/>
    <property type="project" value="UniProtKB-EC"/>
</dbReference>
<evidence type="ECO:0000256" key="6">
    <source>
        <dbReference type="ARBA" id="ARBA00011757"/>
    </source>
</evidence>
<name>A0A7J6FMT1_CANSA</name>
<dbReference type="InterPro" id="IPR036397">
    <property type="entry name" value="RNaseH_sf"/>
</dbReference>
<evidence type="ECO:0000256" key="17">
    <source>
        <dbReference type="ARBA" id="ARBA00025148"/>
    </source>
</evidence>
<dbReference type="InterPro" id="IPR012337">
    <property type="entry name" value="RNaseH-like_sf"/>
</dbReference>
<sequence>MVTMLINSINQQSPVRVVVPPVPINEESPVRVVIRQVWKGNLLEEFNHIGKLIHDEGFRYVSLDTEFPGCIFHPHPNPNTHYKVHPIYQYNVIKKNVDLLNLIQLGLTLSDSDGNLPNLDGETFVVWQFNFNDFNINYDRRAQNSIDLLKKQGTDFQRNLSEGINSAHFAALMYHYKLVLNNDITWITFHSAYDFGYLVKILTGCLLPHALPDFLYLVRHFFGQNVYDMKYLMGFFPGLYGGLESLASSLQIVREVGLSHQSGSDSLLTLRTFQKIRLTYFESDEKELRKFVATAITQVVIREVWRENLLEEFQLIGKLIHDRYRYISFDTEFPGCVFRPPTIPNRHYKIHPIDQYRLIKQNVDILNLIQLGLTLTDSDGNFPDLGGQTSVVWQFNFCDFDINRHRCAQDSIDLLKKQGIDFERNLTHGINSAHFANLMYHYSLVFNRDITWITFHRAYDFGYLVKILTGCFLPHHLPDFLYLVRYFFGQNVYDMKYMMGFFPGLYGGLESLAGTLQIVREVGLSHQAGSDSLLTWRTFQKLRLTCFDSDEKELRKYGGVLYGLKI</sequence>
<dbReference type="GO" id="GO:0005634">
    <property type="term" value="C:nucleus"/>
    <property type="evidence" value="ECO:0007669"/>
    <property type="project" value="UniProtKB-SubCell"/>
</dbReference>
<keyword evidence="16" id="KW-0539">Nucleus</keyword>
<evidence type="ECO:0000256" key="10">
    <source>
        <dbReference type="ARBA" id="ARBA00022723"/>
    </source>
</evidence>
<keyword evidence="12" id="KW-0269">Exonuclease</keyword>
<evidence type="ECO:0000256" key="14">
    <source>
        <dbReference type="ARBA" id="ARBA00023015"/>
    </source>
</evidence>
<proteinExistence type="inferred from homology"/>
<comment type="subcellular location">
    <subcellularLocation>
        <location evidence="4">Cytoplasm</location>
    </subcellularLocation>
    <subcellularLocation>
        <location evidence="3">Nucleus</location>
    </subcellularLocation>
</comment>
<evidence type="ECO:0000256" key="2">
    <source>
        <dbReference type="ARBA" id="ARBA00001968"/>
    </source>
</evidence>
<reference evidence="18 19" key="1">
    <citation type="journal article" date="2020" name="bioRxiv">
        <title>Sequence and annotation of 42 cannabis genomes reveals extensive copy number variation in cannabinoid synthesis and pathogen resistance genes.</title>
        <authorList>
            <person name="Mckernan K.J."/>
            <person name="Helbert Y."/>
            <person name="Kane L.T."/>
            <person name="Ebling H."/>
            <person name="Zhang L."/>
            <person name="Liu B."/>
            <person name="Eaton Z."/>
            <person name="Mclaughlin S."/>
            <person name="Kingan S."/>
            <person name="Baybayan P."/>
            <person name="Concepcion G."/>
            <person name="Jordan M."/>
            <person name="Riva A."/>
            <person name="Barbazuk W."/>
            <person name="Harkins T."/>
        </authorList>
    </citation>
    <scope>NUCLEOTIDE SEQUENCE [LARGE SCALE GENOMIC DNA]</scope>
    <source>
        <strain evidence="19">cv. Jamaican Lion 4</strain>
        <tissue evidence="18">Leaf</tissue>
    </source>
</reference>
<evidence type="ECO:0000313" key="19">
    <source>
        <dbReference type="Proteomes" id="UP000583929"/>
    </source>
</evidence>
<keyword evidence="11" id="KW-0378">Hydrolase</keyword>
<dbReference type="InterPro" id="IPR006941">
    <property type="entry name" value="RNase_CAF1"/>
</dbReference>
<keyword evidence="8" id="KW-0963">Cytoplasm</keyword>
<dbReference type="InterPro" id="IPR039637">
    <property type="entry name" value="CNOT7/CNOT8/Pop2"/>
</dbReference>
<evidence type="ECO:0000256" key="1">
    <source>
        <dbReference type="ARBA" id="ARBA00001663"/>
    </source>
</evidence>
<dbReference type="GO" id="GO:0005737">
    <property type="term" value="C:cytoplasm"/>
    <property type="evidence" value="ECO:0007669"/>
    <property type="project" value="UniProtKB-SubCell"/>
</dbReference>
<keyword evidence="14" id="KW-0805">Transcription regulation</keyword>
<evidence type="ECO:0000256" key="9">
    <source>
        <dbReference type="ARBA" id="ARBA00022722"/>
    </source>
</evidence>
<keyword evidence="19" id="KW-1185">Reference proteome</keyword>
<keyword evidence="9" id="KW-0540">Nuclease</keyword>
<comment type="similarity">
    <text evidence="5">Belongs to the CAF1 family.</text>
</comment>
<evidence type="ECO:0000256" key="8">
    <source>
        <dbReference type="ARBA" id="ARBA00022490"/>
    </source>
</evidence>
<organism evidence="18 19">
    <name type="scientific">Cannabis sativa</name>
    <name type="common">Hemp</name>
    <name type="synonym">Marijuana</name>
    <dbReference type="NCBI Taxonomy" id="3483"/>
    <lineage>
        <taxon>Eukaryota</taxon>
        <taxon>Viridiplantae</taxon>
        <taxon>Streptophyta</taxon>
        <taxon>Embryophyta</taxon>
        <taxon>Tracheophyta</taxon>
        <taxon>Spermatophyta</taxon>
        <taxon>Magnoliopsida</taxon>
        <taxon>eudicotyledons</taxon>
        <taxon>Gunneridae</taxon>
        <taxon>Pentapetalae</taxon>
        <taxon>rosids</taxon>
        <taxon>fabids</taxon>
        <taxon>Rosales</taxon>
        <taxon>Cannabaceae</taxon>
        <taxon>Cannabis</taxon>
    </lineage>
</organism>
<evidence type="ECO:0000313" key="18">
    <source>
        <dbReference type="EMBL" id="KAF4371060.1"/>
    </source>
</evidence>
<dbReference type="PANTHER" id="PTHR10797">
    <property type="entry name" value="CCR4-NOT TRANSCRIPTION COMPLEX SUBUNIT"/>
    <property type="match status" value="1"/>
</dbReference>
<evidence type="ECO:0000256" key="4">
    <source>
        <dbReference type="ARBA" id="ARBA00004496"/>
    </source>
</evidence>
<comment type="catalytic activity">
    <reaction evidence="1">
        <text>Exonucleolytic cleavage of poly(A) to 5'-AMP.</text>
        <dbReference type="EC" id="3.1.13.4"/>
    </reaction>
</comment>
<evidence type="ECO:0000256" key="16">
    <source>
        <dbReference type="ARBA" id="ARBA00023242"/>
    </source>
</evidence>
<dbReference type="AlphaFoldDB" id="A0A7J6FMT1"/>
<dbReference type="SUPFAM" id="SSF53098">
    <property type="entry name" value="Ribonuclease H-like"/>
    <property type="match status" value="2"/>
</dbReference>
<evidence type="ECO:0000256" key="5">
    <source>
        <dbReference type="ARBA" id="ARBA00008372"/>
    </source>
</evidence>
<dbReference type="Pfam" id="PF04857">
    <property type="entry name" value="CAF1"/>
    <property type="match status" value="2"/>
</dbReference>
<accession>A0A7J6FMT1</accession>
<protein>
    <recommendedName>
        <fullName evidence="7">poly(A)-specific ribonuclease</fullName>
        <ecNumber evidence="7">3.1.13.4</ecNumber>
    </recommendedName>
</protein>
<comment type="cofactor">
    <cofactor evidence="2">
        <name>a divalent metal cation</name>
        <dbReference type="ChEBI" id="CHEBI:60240"/>
    </cofactor>
</comment>
<dbReference type="GO" id="GO:0046872">
    <property type="term" value="F:metal ion binding"/>
    <property type="evidence" value="ECO:0007669"/>
    <property type="project" value="UniProtKB-KW"/>
</dbReference>
<gene>
    <name evidence="18" type="ORF">G4B88_002989</name>
</gene>
<evidence type="ECO:0000256" key="15">
    <source>
        <dbReference type="ARBA" id="ARBA00023163"/>
    </source>
</evidence>
<evidence type="ECO:0000256" key="11">
    <source>
        <dbReference type="ARBA" id="ARBA00022801"/>
    </source>
</evidence>